<evidence type="ECO:0000313" key="3">
    <source>
        <dbReference type="Proteomes" id="UP000199577"/>
    </source>
</evidence>
<organism evidence="2 3">
    <name type="scientific">Parapedobacter composti</name>
    <dbReference type="NCBI Taxonomy" id="623281"/>
    <lineage>
        <taxon>Bacteria</taxon>
        <taxon>Pseudomonadati</taxon>
        <taxon>Bacteroidota</taxon>
        <taxon>Sphingobacteriia</taxon>
        <taxon>Sphingobacteriales</taxon>
        <taxon>Sphingobacteriaceae</taxon>
        <taxon>Parapedobacter</taxon>
    </lineage>
</organism>
<sequence length="242" mass="27967">MGKEHSFNVDVAKEFGIPAAIILKNIAFWIEKNVANGKNQFDGRTWTYNSYKAWHALFPYLSQKQLRTTLNKLVEKGVLLKGNFNQSTYDRTNWYAFADENLWMQTHCPNGQMERTKGANQTAQEGEPIPDSKQLINSDGIDATKPAVSLADRQKAFGRSLEPYVSKYGAKMIRDFYEYWTEPNKPQTKFRQELEKTWDTARRLRTWSDNDSRRLPKSQFPKNATDGRNLTNMFNDAIASGY</sequence>
<dbReference type="OrthoDB" id="714431at2"/>
<keyword evidence="3" id="KW-1185">Reference proteome</keyword>
<protein>
    <submittedName>
        <fullName evidence="2">Uncharacterized protein</fullName>
    </submittedName>
</protein>
<gene>
    <name evidence="2" type="ORF">SAMN05421747_1049</name>
</gene>
<dbReference type="Proteomes" id="UP000199577">
    <property type="component" value="Unassembled WGS sequence"/>
</dbReference>
<dbReference type="RefSeq" id="WP_090972281.1">
    <property type="nucleotide sequence ID" value="NZ_FOLL01000004.1"/>
</dbReference>
<dbReference type="EMBL" id="FOLL01000004">
    <property type="protein sequence ID" value="SFC07301.1"/>
    <property type="molecule type" value="Genomic_DNA"/>
</dbReference>
<reference evidence="2 3" key="1">
    <citation type="submission" date="2016-10" db="EMBL/GenBank/DDBJ databases">
        <authorList>
            <person name="de Groot N.N."/>
        </authorList>
    </citation>
    <scope>NUCLEOTIDE SEQUENCE [LARGE SCALE GENOMIC DNA]</scope>
    <source>
        <strain evidence="2 3">DSM 22900</strain>
    </source>
</reference>
<accession>A0A1I1G711</accession>
<evidence type="ECO:0000256" key="1">
    <source>
        <dbReference type="SAM" id="MobiDB-lite"/>
    </source>
</evidence>
<evidence type="ECO:0000313" key="2">
    <source>
        <dbReference type="EMBL" id="SFC07301.1"/>
    </source>
</evidence>
<dbReference type="AlphaFoldDB" id="A0A1I1G711"/>
<dbReference type="STRING" id="623281.SAMN05421747_1049"/>
<feature type="region of interest" description="Disordered" evidence="1">
    <location>
        <begin position="209"/>
        <end position="228"/>
    </location>
</feature>
<name>A0A1I1G711_9SPHI</name>
<proteinExistence type="predicted"/>